<accession>A0AAU7TNW9</accession>
<dbReference type="PANTHER" id="PTHR20883">
    <property type="entry name" value="PHYTANOYL-COA DIOXYGENASE DOMAIN CONTAINING 1"/>
    <property type="match status" value="1"/>
</dbReference>
<dbReference type="Pfam" id="PF05721">
    <property type="entry name" value="PhyH"/>
    <property type="match status" value="1"/>
</dbReference>
<dbReference type="AlphaFoldDB" id="A0AAU7TNW9"/>
<proteinExistence type="predicted"/>
<dbReference type="InterPro" id="IPR008775">
    <property type="entry name" value="Phytyl_CoA_dOase-like"/>
</dbReference>
<protein>
    <submittedName>
        <fullName evidence="1">Phytanoyl-CoA dioxygenase family protein</fullName>
    </submittedName>
</protein>
<dbReference type="RefSeq" id="WP_350281143.1">
    <property type="nucleotide sequence ID" value="NZ_CP158165.1"/>
</dbReference>
<dbReference type="GO" id="GO:0005506">
    <property type="term" value="F:iron ion binding"/>
    <property type="evidence" value="ECO:0007669"/>
    <property type="project" value="UniProtKB-ARBA"/>
</dbReference>
<keyword evidence="1" id="KW-0223">Dioxygenase</keyword>
<dbReference type="Gene3D" id="2.60.120.620">
    <property type="entry name" value="q2cbj1_9rhob like domain"/>
    <property type="match status" value="1"/>
</dbReference>
<name>A0AAU7TNW9_9ACTN</name>
<dbReference type="PANTHER" id="PTHR20883:SF48">
    <property type="entry name" value="ECTOINE DIOXYGENASE"/>
    <property type="match status" value="1"/>
</dbReference>
<dbReference type="SUPFAM" id="SSF51197">
    <property type="entry name" value="Clavaminate synthase-like"/>
    <property type="match status" value="1"/>
</dbReference>
<gene>
    <name evidence="1" type="ORF">ABN611_18570</name>
</gene>
<keyword evidence="1" id="KW-0560">Oxidoreductase</keyword>
<reference evidence="1" key="1">
    <citation type="submission" date="2024-06" db="EMBL/GenBank/DDBJ databases">
        <title>Kribbella sp. strain HUAS MG21 genome sequences.</title>
        <authorList>
            <person name="Mo P."/>
        </authorList>
    </citation>
    <scope>NUCLEOTIDE SEQUENCE</scope>
    <source>
        <strain evidence="1">HUAS MG21</strain>
    </source>
</reference>
<dbReference type="GO" id="GO:0016706">
    <property type="term" value="F:2-oxoglutarate-dependent dioxygenase activity"/>
    <property type="evidence" value="ECO:0007669"/>
    <property type="project" value="UniProtKB-ARBA"/>
</dbReference>
<evidence type="ECO:0000313" key="1">
    <source>
        <dbReference type="EMBL" id="XBV28391.1"/>
    </source>
</evidence>
<organism evidence="1">
    <name type="scientific">Kribbella sp. HUAS MG21</name>
    <dbReference type="NCBI Taxonomy" id="3160966"/>
    <lineage>
        <taxon>Bacteria</taxon>
        <taxon>Bacillati</taxon>
        <taxon>Actinomycetota</taxon>
        <taxon>Actinomycetes</taxon>
        <taxon>Propionibacteriales</taxon>
        <taxon>Kribbellaceae</taxon>
        <taxon>Kribbella</taxon>
    </lineage>
</organism>
<dbReference type="EMBL" id="CP158165">
    <property type="protein sequence ID" value="XBV28391.1"/>
    <property type="molecule type" value="Genomic_DNA"/>
</dbReference>
<sequence length="286" mass="31966">MSVSYNVDERAAVHRDEFERTGYTLVCGLFSTDEAERLRDHYMEVRQRGPRAHDFAGHSSTDRDPLKRYPRMAQMHRWDETSLQWMIDPRIDQVMTALLGRSPYAVQTMVYFKPPGSRGQALHQDNFYLKADPGTCVAAWMALDRVDEANGCLEVVPGSHRWPILCTEKADTTVSFTDVTVPLPSTAGAVPVEMEPGDVLFFHGALVHGSNPNVTTDRFRRALIGHYIEGEAERVAQYYHPALRMDGTELTLEVAEGGGACGEWTDTPDGPVAVLTGTETITRKHE</sequence>